<sequence>MTGHHQAAATASPNNVDLDYKNHFRKHPSPPPAFINWKGENQYIWVYTRNGFTTGAYYGAFLGIASSIYARRVWHIPAYMLATGISYAAFHASSAYFRNEI</sequence>
<evidence type="ECO:0000313" key="2">
    <source>
        <dbReference type="Proteomes" id="UP000785679"/>
    </source>
</evidence>
<keyword evidence="2" id="KW-1185">Reference proteome</keyword>
<proteinExistence type="predicted"/>
<dbReference type="Proteomes" id="UP000785679">
    <property type="component" value="Unassembled WGS sequence"/>
</dbReference>
<gene>
    <name evidence="1" type="ORF">FGO68_gene15225</name>
</gene>
<protein>
    <submittedName>
        <fullName evidence="1">Uncharacterized protein</fullName>
    </submittedName>
</protein>
<name>A0A8J8NEK2_HALGN</name>
<dbReference type="AlphaFoldDB" id="A0A8J8NEK2"/>
<accession>A0A8J8NEK2</accession>
<dbReference type="EMBL" id="RRYP01019917">
    <property type="protein sequence ID" value="TNV73095.1"/>
    <property type="molecule type" value="Genomic_DNA"/>
</dbReference>
<comment type="caution">
    <text evidence="1">The sequence shown here is derived from an EMBL/GenBank/DDBJ whole genome shotgun (WGS) entry which is preliminary data.</text>
</comment>
<reference evidence="1" key="1">
    <citation type="submission" date="2019-06" db="EMBL/GenBank/DDBJ databases">
        <authorList>
            <person name="Zheng W."/>
        </authorList>
    </citation>
    <scope>NUCLEOTIDE SEQUENCE</scope>
    <source>
        <strain evidence="1">QDHG01</strain>
    </source>
</reference>
<organism evidence="1 2">
    <name type="scientific">Halteria grandinella</name>
    <dbReference type="NCBI Taxonomy" id="5974"/>
    <lineage>
        <taxon>Eukaryota</taxon>
        <taxon>Sar</taxon>
        <taxon>Alveolata</taxon>
        <taxon>Ciliophora</taxon>
        <taxon>Intramacronucleata</taxon>
        <taxon>Spirotrichea</taxon>
        <taxon>Stichotrichia</taxon>
        <taxon>Sporadotrichida</taxon>
        <taxon>Halteriidae</taxon>
        <taxon>Halteria</taxon>
    </lineage>
</organism>
<evidence type="ECO:0000313" key="1">
    <source>
        <dbReference type="EMBL" id="TNV73095.1"/>
    </source>
</evidence>